<dbReference type="InterPro" id="IPR049172">
    <property type="entry name" value="DUF6857_pln"/>
</dbReference>
<dbReference type="Proteomes" id="UP000316621">
    <property type="component" value="Chromosome 9"/>
</dbReference>
<evidence type="ECO:0000313" key="4">
    <source>
        <dbReference type="EMBL" id="RZC77710.1"/>
    </source>
</evidence>
<accession>A0A4Y7KZ93</accession>
<evidence type="ECO:0000259" key="3">
    <source>
        <dbReference type="Pfam" id="PF21647"/>
    </source>
</evidence>
<feature type="region of interest" description="Disordered" evidence="1">
    <location>
        <begin position="174"/>
        <end position="259"/>
    </location>
</feature>
<dbReference type="Pfam" id="PF21647">
    <property type="entry name" value="DUF6857"/>
    <property type="match status" value="1"/>
</dbReference>
<keyword evidence="5" id="KW-1185">Reference proteome</keyword>
<evidence type="ECO:0000259" key="2">
    <source>
        <dbReference type="Pfam" id="PF06075"/>
    </source>
</evidence>
<dbReference type="PANTHER" id="PTHR31928">
    <property type="entry name" value="EXPRESSED PROTEIN"/>
    <property type="match status" value="1"/>
</dbReference>
<dbReference type="InterPro" id="IPR010341">
    <property type="entry name" value="DUF936_pln"/>
</dbReference>
<protein>
    <submittedName>
        <fullName evidence="4">Uncharacterized protein</fullName>
    </submittedName>
</protein>
<dbReference type="EMBL" id="CM010723">
    <property type="protein sequence ID" value="RZC77710.1"/>
    <property type="molecule type" value="Genomic_DNA"/>
</dbReference>
<reference evidence="4 5" key="1">
    <citation type="journal article" date="2018" name="Science">
        <title>The opium poppy genome and morphinan production.</title>
        <authorList>
            <person name="Guo L."/>
            <person name="Winzer T."/>
            <person name="Yang X."/>
            <person name="Li Y."/>
            <person name="Ning Z."/>
            <person name="He Z."/>
            <person name="Teodor R."/>
            <person name="Lu Y."/>
            <person name="Bowser T.A."/>
            <person name="Graham I.A."/>
            <person name="Ye K."/>
        </authorList>
    </citation>
    <scope>NUCLEOTIDE SEQUENCE [LARGE SCALE GENOMIC DNA]</scope>
    <source>
        <strain evidence="5">cv. HN1</strain>
        <tissue evidence="4">Leaves</tissue>
    </source>
</reference>
<dbReference type="InterPro" id="IPR048297">
    <property type="entry name" value="DUF936_dom_pln"/>
</dbReference>
<dbReference type="PANTHER" id="PTHR31928:SF7">
    <property type="entry name" value="FACTOR 1-DELTA, PUTATIVE (DUF936)-RELATED"/>
    <property type="match status" value="1"/>
</dbReference>
<dbReference type="AlphaFoldDB" id="A0A4Y7KZ93"/>
<proteinExistence type="predicted"/>
<feature type="domain" description="DUF6857" evidence="3">
    <location>
        <begin position="320"/>
        <end position="625"/>
    </location>
</feature>
<name>A0A4Y7KZ93_PAPSO</name>
<evidence type="ECO:0000313" key="5">
    <source>
        <dbReference type="Proteomes" id="UP000316621"/>
    </source>
</evidence>
<feature type="compositionally biased region" description="Basic and acidic residues" evidence="1">
    <location>
        <begin position="191"/>
        <end position="201"/>
    </location>
</feature>
<feature type="domain" description="DUF936" evidence="2">
    <location>
        <begin position="4"/>
        <end position="125"/>
    </location>
</feature>
<feature type="compositionally biased region" description="Polar residues" evidence="1">
    <location>
        <begin position="206"/>
        <end position="216"/>
    </location>
</feature>
<dbReference type="OMA" id="LHQNMQK"/>
<organism evidence="4 5">
    <name type="scientific">Papaver somniferum</name>
    <name type="common">Opium poppy</name>
    <dbReference type="NCBI Taxonomy" id="3469"/>
    <lineage>
        <taxon>Eukaryota</taxon>
        <taxon>Viridiplantae</taxon>
        <taxon>Streptophyta</taxon>
        <taxon>Embryophyta</taxon>
        <taxon>Tracheophyta</taxon>
        <taxon>Spermatophyta</taxon>
        <taxon>Magnoliopsida</taxon>
        <taxon>Ranunculales</taxon>
        <taxon>Papaveraceae</taxon>
        <taxon>Papaveroideae</taxon>
        <taxon>Papaver</taxon>
    </lineage>
</organism>
<evidence type="ECO:0000256" key="1">
    <source>
        <dbReference type="SAM" id="MobiDB-lite"/>
    </source>
</evidence>
<dbReference type="Gramene" id="RZC77710">
    <property type="protein sequence ID" value="RZC77710"/>
    <property type="gene ID" value="C5167_001916"/>
</dbReference>
<dbReference type="Pfam" id="PF06075">
    <property type="entry name" value="DUF936"/>
    <property type="match status" value="1"/>
</dbReference>
<dbReference type="STRING" id="3469.A0A4Y7KZ93"/>
<dbReference type="OrthoDB" id="1888344at2759"/>
<gene>
    <name evidence="4" type="ORF">C5167_001916</name>
</gene>
<sequence>MASLTPGVLSKLLENASNKDVKVTGEHRSALLQVIGIVPSLTGGDDDDGDPWESRGFFLKVSDSLHSTYVSISDEDTDLIFSDKIQLGQFIHVSRLDSAQPVPILRNVKPVPKRRPCIGNPKDLVVSNDFSLPFRSNNLDFFSKKSNTVKSLKNDGNAKSVKVKSLEFEDVKSSSKKSSSIEARPATAKRMSIDTMRRSCWDRSPGSKQRNSTSTADHQHQNHHQVKSPSSAGLRLKDSASCVSADPPSVQFDKKASPRKDSLVMDLNLTNLSSSPMKSRSNCLTPRMIIKPVGRDIVKSPREGTIPCHLVKVPLSLTNLSSETKSWDSLPSTILEVSKDTLRHRNVAFSAAVDSLHEASASDSVLRCMSLFAGLCESAQQDSPGLLVERFLDLHESMLRAANVVDALIKTRYSVAKTVTSGTSQLPSSELSKIYSDTNADATKWVQAAIETDLSKFSLFTKHDKRDRNGNLSHYVILETAPQLTAIELKDSSPNNRVSPNKPNGVIDSAPKVVTVPKRGSSAKKSNDEKVDWTKGKGLKEVSSLVKRLVSVSKGWFLKYLEDSFNDGFGLRQTEGANEVSALLGQLKRVNQWLEDVTGDGFEMDERVERLRKKLYTFLLEHIGSK</sequence>